<dbReference type="Pfam" id="PF01757">
    <property type="entry name" value="Acyl_transf_3"/>
    <property type="match status" value="1"/>
</dbReference>
<sequence length="641" mass="74597">MGRAVVPTRAGSQGVLPPEVTQIIIFADLIFLHDGLSHRGKSTYERMPPLFDLDEYEFCLNGDRGIYCLVRMDLVGPDDSDLIQLIRDYSAVTTKHYNHSYLERGICVTRTCRKYFEYEQNVSDFDANLEACLNETIYKDYELKINLTKIYYCKKHEDGIQIDSYDWIVFGIFGFFVAINAIGTVYHQFVYRREEEKNIDSGNKYLLCFSIKRNWGWLIQSEPKDPRIRRLKGFYGVRTITNVLIIFAHIITILGNGFVANPRDFEEAYDHLLYQMIFNGVMVVHVFFCISGFLLVYNFLIRVEKLPATWASIPFVMFLRWWRLTPVYALIIAFNSTWMRHLSSGPLWDHYVTNSFVRDCRRYWWQHLIYINNYMTENKFCALHTWHVASDTQLFFIGLVAYVLTMKRGRKIVMILLLITSLILPSLHVWFQDLDGIMILMPEFFRTLNNDSFYLMCKLGHNNLVSYTVGMASGNLVYNWQKRGVDISKNKVFAKFLWLVIPAIALIMYSGQMFYIEGPRASVFLRMAYASLHRLIIAVIIAGGLIGMVMKSPIILRNILEWKGWVLPGRLTYCVYLIHFNFIHIISGIKITLNQAAMFNMFITTAGVTCLSYILALLLFLLVEGPLNNLMKTWTDSVKKE</sequence>
<reference evidence="3" key="2">
    <citation type="submission" date="2022-06" db="UniProtKB">
        <authorList>
            <consortium name="EnsemblMetazoa"/>
        </authorList>
    </citation>
    <scope>IDENTIFICATION</scope>
    <source>
        <strain evidence="3">p50T (Dazao)</strain>
    </source>
</reference>
<dbReference type="PANTHER" id="PTHR11161:SF22">
    <property type="entry name" value="ACYLTRANSFERASE 3 DOMAIN-CONTAINING PROTEIN-RELATED"/>
    <property type="match status" value="1"/>
</dbReference>
<feature type="transmembrane region" description="Helical" evidence="1">
    <location>
        <begin position="492"/>
        <end position="511"/>
    </location>
</feature>
<evidence type="ECO:0000313" key="3">
    <source>
        <dbReference type="EnsemblMetazoa" id="XP_037876917.1"/>
    </source>
</evidence>
<dbReference type="Proteomes" id="UP000005204">
    <property type="component" value="Unassembled WGS sequence"/>
</dbReference>
<feature type="transmembrane region" description="Helical" evidence="1">
    <location>
        <begin position="321"/>
        <end position="339"/>
    </location>
</feature>
<name>A0A8R2M837_BOMMO</name>
<feature type="transmembrane region" description="Helical" evidence="1">
    <location>
        <begin position="239"/>
        <end position="260"/>
    </location>
</feature>
<reference evidence="4" key="1">
    <citation type="journal article" date="2008" name="Insect Biochem. Mol. Biol.">
        <title>The genome of a lepidopteran model insect, the silkworm Bombyx mori.</title>
        <authorList>
            <consortium name="International Silkworm Genome Consortium"/>
        </authorList>
    </citation>
    <scope>NUCLEOTIDE SEQUENCE [LARGE SCALE GENOMIC DNA]</scope>
    <source>
        <strain evidence="4">p50T</strain>
    </source>
</reference>
<feature type="transmembrane region" description="Helical" evidence="1">
    <location>
        <begin position="412"/>
        <end position="431"/>
    </location>
</feature>
<protein>
    <recommendedName>
        <fullName evidence="2">Acyltransferase 3 domain-containing protein</fullName>
    </recommendedName>
</protein>
<dbReference type="GO" id="GO:0016747">
    <property type="term" value="F:acyltransferase activity, transferring groups other than amino-acyl groups"/>
    <property type="evidence" value="ECO:0007669"/>
    <property type="project" value="InterPro"/>
</dbReference>
<keyword evidence="1" id="KW-0812">Transmembrane</keyword>
<feature type="transmembrane region" description="Helical" evidence="1">
    <location>
        <begin position="531"/>
        <end position="550"/>
    </location>
</feature>
<feature type="transmembrane region" description="Helical" evidence="1">
    <location>
        <begin position="167"/>
        <end position="187"/>
    </location>
</feature>
<evidence type="ECO:0000256" key="1">
    <source>
        <dbReference type="SAM" id="Phobius"/>
    </source>
</evidence>
<feature type="domain" description="Acyltransferase 3" evidence="2">
    <location>
        <begin position="236"/>
        <end position="618"/>
    </location>
</feature>
<dbReference type="AlphaFoldDB" id="A0A8R2M837"/>
<dbReference type="InterPro" id="IPR052728">
    <property type="entry name" value="O2_lipid_transport_reg"/>
</dbReference>
<organism evidence="3 4">
    <name type="scientific">Bombyx mori</name>
    <name type="common">Silk moth</name>
    <dbReference type="NCBI Taxonomy" id="7091"/>
    <lineage>
        <taxon>Eukaryota</taxon>
        <taxon>Metazoa</taxon>
        <taxon>Ecdysozoa</taxon>
        <taxon>Arthropoda</taxon>
        <taxon>Hexapoda</taxon>
        <taxon>Insecta</taxon>
        <taxon>Pterygota</taxon>
        <taxon>Neoptera</taxon>
        <taxon>Endopterygota</taxon>
        <taxon>Lepidoptera</taxon>
        <taxon>Glossata</taxon>
        <taxon>Ditrysia</taxon>
        <taxon>Bombycoidea</taxon>
        <taxon>Bombycidae</taxon>
        <taxon>Bombycinae</taxon>
        <taxon>Bombyx</taxon>
    </lineage>
</organism>
<feature type="transmembrane region" description="Helical" evidence="1">
    <location>
        <begin position="464"/>
        <end position="480"/>
    </location>
</feature>
<proteinExistence type="predicted"/>
<dbReference type="PANTHER" id="PTHR11161">
    <property type="entry name" value="O-ACYLTRANSFERASE"/>
    <property type="match status" value="1"/>
</dbReference>
<evidence type="ECO:0000259" key="2">
    <source>
        <dbReference type="Pfam" id="PF01757"/>
    </source>
</evidence>
<dbReference type="EnsemblMetazoa" id="XM_038020989.1">
    <property type="protein sequence ID" value="XP_037876917.1"/>
    <property type="gene ID" value="LOC101746662"/>
</dbReference>
<dbReference type="InterPro" id="IPR002656">
    <property type="entry name" value="Acyl_transf_3_dom"/>
</dbReference>
<keyword evidence="4" id="KW-1185">Reference proteome</keyword>
<keyword evidence="1" id="KW-0472">Membrane</keyword>
<accession>A0A8R2M837</accession>
<feature type="transmembrane region" description="Helical" evidence="1">
    <location>
        <begin position="571"/>
        <end position="593"/>
    </location>
</feature>
<evidence type="ECO:0000313" key="4">
    <source>
        <dbReference type="Proteomes" id="UP000005204"/>
    </source>
</evidence>
<feature type="transmembrane region" description="Helical" evidence="1">
    <location>
        <begin position="272"/>
        <end position="300"/>
    </location>
</feature>
<feature type="transmembrane region" description="Helical" evidence="1">
    <location>
        <begin position="599"/>
        <end position="623"/>
    </location>
</feature>
<feature type="transmembrane region" description="Helical" evidence="1">
    <location>
        <begin position="385"/>
        <end position="405"/>
    </location>
</feature>
<keyword evidence="1" id="KW-1133">Transmembrane helix</keyword>